<feature type="compositionally biased region" description="Pro residues" evidence="1">
    <location>
        <begin position="386"/>
        <end position="398"/>
    </location>
</feature>
<dbReference type="PROSITE" id="PS50229">
    <property type="entry name" value="WH1"/>
    <property type="match status" value="1"/>
</dbReference>
<feature type="compositionally biased region" description="Polar residues" evidence="1">
    <location>
        <begin position="290"/>
        <end position="300"/>
    </location>
</feature>
<evidence type="ECO:0000313" key="4">
    <source>
        <dbReference type="Proteomes" id="UP000663834"/>
    </source>
</evidence>
<sequence length="517" mass="56293">MNGGDGTTRQQRPTNNPSRNLSESELRSLYDILGSNCVTLATAVAQVLHGYNGTWRKQACGVFCFVKDYGNRSYCFRLYDLKAGRSIYDELVPASLRLDKSVDVFYTFDGSNCKIGINFVDRDEAQTFCHHFHSKQEDRRSKKEKKKCNAPIKAPPPVSPPPPTVSTASAIVNGMKPTSSVVSQPVQTTAVHTQKKSTTTKQGFFTIGRSKKNVARPDISAPIQSTLVHVSHIGTKESFFNDDEQKQLFEKVLSGLHISQDDQIYLRDFVKTDGGLQKLLEKPAAPVAESSHQGHNQHTMSGGPPEIPPRSYPTISRNNNNGNRVPHQDISAPMPTYNQSSNSRPVLSQGMFTPPTAPNQQAAPTIPPRPGPRMPDNAYNSTQAPSTPPPPPPPPPPLFLGVSDSNRVQPPPATPPPPPPPMPPNFMNQNSAPVAKPPNGSAHDDLLSAIRSSGTSILKPTAERPPLKESPSSDDASPGAQDTMAMNILKILAERREKLRGPENEDDSDSTDGEWSN</sequence>
<accession>A0A816DGE2</accession>
<dbReference type="Pfam" id="PF00568">
    <property type="entry name" value="WH1"/>
    <property type="match status" value="1"/>
</dbReference>
<dbReference type="PRINTS" id="PR01217">
    <property type="entry name" value="PRICHEXTENSN"/>
</dbReference>
<evidence type="ECO:0000259" key="2">
    <source>
        <dbReference type="PROSITE" id="PS50229"/>
    </source>
</evidence>
<dbReference type="Proteomes" id="UP000663834">
    <property type="component" value="Unassembled WGS sequence"/>
</dbReference>
<dbReference type="SUPFAM" id="SSF50729">
    <property type="entry name" value="PH domain-like"/>
    <property type="match status" value="1"/>
</dbReference>
<feature type="compositionally biased region" description="Basic and acidic residues" evidence="1">
    <location>
        <begin position="492"/>
        <end position="503"/>
    </location>
</feature>
<evidence type="ECO:0000313" key="3">
    <source>
        <dbReference type="EMBL" id="CAF1636060.1"/>
    </source>
</evidence>
<feature type="compositionally biased region" description="Pro residues" evidence="1">
    <location>
        <begin position="409"/>
        <end position="424"/>
    </location>
</feature>
<dbReference type="SMART" id="SM00461">
    <property type="entry name" value="WH1"/>
    <property type="match status" value="1"/>
</dbReference>
<organism evidence="3 4">
    <name type="scientific">Rotaria magnacalcarata</name>
    <dbReference type="NCBI Taxonomy" id="392030"/>
    <lineage>
        <taxon>Eukaryota</taxon>
        <taxon>Metazoa</taxon>
        <taxon>Spiralia</taxon>
        <taxon>Gnathifera</taxon>
        <taxon>Rotifera</taxon>
        <taxon>Eurotatoria</taxon>
        <taxon>Bdelloidea</taxon>
        <taxon>Philodinida</taxon>
        <taxon>Philodinidae</taxon>
        <taxon>Rotaria</taxon>
    </lineage>
</organism>
<dbReference type="InterPro" id="IPR000697">
    <property type="entry name" value="WH1/EVH1_dom"/>
</dbReference>
<gene>
    <name evidence="3" type="ORF">KQP761_LOCUS27094</name>
</gene>
<name>A0A816DGE2_9BILA</name>
<proteinExistence type="predicted"/>
<feature type="region of interest" description="Disordered" evidence="1">
    <location>
        <begin position="283"/>
        <end position="517"/>
    </location>
</feature>
<feature type="compositionally biased region" description="Acidic residues" evidence="1">
    <location>
        <begin position="504"/>
        <end position="517"/>
    </location>
</feature>
<feature type="region of interest" description="Disordered" evidence="1">
    <location>
        <begin position="1"/>
        <end position="21"/>
    </location>
</feature>
<reference evidence="3" key="1">
    <citation type="submission" date="2021-02" db="EMBL/GenBank/DDBJ databases">
        <authorList>
            <person name="Nowell W R."/>
        </authorList>
    </citation>
    <scope>NUCLEOTIDE SEQUENCE</scope>
</reference>
<dbReference type="OrthoDB" id="8963340at2759"/>
<dbReference type="AlphaFoldDB" id="A0A816DGE2"/>
<feature type="compositionally biased region" description="Polar residues" evidence="1">
    <location>
        <begin position="7"/>
        <end position="17"/>
    </location>
</feature>
<feature type="region of interest" description="Disordered" evidence="1">
    <location>
        <begin position="133"/>
        <end position="165"/>
    </location>
</feature>
<dbReference type="EMBL" id="CAJNOW010014887">
    <property type="protein sequence ID" value="CAF1636060.1"/>
    <property type="molecule type" value="Genomic_DNA"/>
</dbReference>
<comment type="caution">
    <text evidence="3">The sequence shown here is derived from an EMBL/GenBank/DDBJ whole genome shotgun (WGS) entry which is preliminary data.</text>
</comment>
<feature type="domain" description="WH1" evidence="2">
    <location>
        <begin position="32"/>
        <end position="139"/>
    </location>
</feature>
<feature type="compositionally biased region" description="Polar residues" evidence="1">
    <location>
        <begin position="313"/>
        <end position="323"/>
    </location>
</feature>
<protein>
    <recommendedName>
        <fullName evidence="2">WH1 domain-containing protein</fullName>
    </recommendedName>
</protein>
<dbReference type="InterPro" id="IPR011993">
    <property type="entry name" value="PH-like_dom_sf"/>
</dbReference>
<feature type="compositionally biased region" description="Pro residues" evidence="1">
    <location>
        <begin position="153"/>
        <end position="164"/>
    </location>
</feature>
<dbReference type="Gene3D" id="2.30.29.30">
    <property type="entry name" value="Pleckstrin-homology domain (PH domain)/Phosphotyrosine-binding domain (PTB)"/>
    <property type="match status" value="1"/>
</dbReference>
<feature type="compositionally biased region" description="Polar residues" evidence="1">
    <location>
        <begin position="336"/>
        <end position="346"/>
    </location>
</feature>
<evidence type="ECO:0000256" key="1">
    <source>
        <dbReference type="SAM" id="MobiDB-lite"/>
    </source>
</evidence>